<evidence type="ECO:0000313" key="1">
    <source>
        <dbReference type="EMBL" id="KAH7907619.1"/>
    </source>
</evidence>
<feature type="non-terminal residue" evidence="1">
    <location>
        <position position="1"/>
    </location>
</feature>
<dbReference type="EMBL" id="MU267887">
    <property type="protein sequence ID" value="KAH7907619.1"/>
    <property type="molecule type" value="Genomic_DNA"/>
</dbReference>
<reference evidence="1" key="1">
    <citation type="journal article" date="2021" name="New Phytol.">
        <title>Evolutionary innovations through gain and loss of genes in the ectomycorrhizal Boletales.</title>
        <authorList>
            <person name="Wu G."/>
            <person name="Miyauchi S."/>
            <person name="Morin E."/>
            <person name="Kuo A."/>
            <person name="Drula E."/>
            <person name="Varga T."/>
            <person name="Kohler A."/>
            <person name="Feng B."/>
            <person name="Cao Y."/>
            <person name="Lipzen A."/>
            <person name="Daum C."/>
            <person name="Hundley H."/>
            <person name="Pangilinan J."/>
            <person name="Johnson J."/>
            <person name="Barry K."/>
            <person name="LaButti K."/>
            <person name="Ng V."/>
            <person name="Ahrendt S."/>
            <person name="Min B."/>
            <person name="Choi I.G."/>
            <person name="Park H."/>
            <person name="Plett J.M."/>
            <person name="Magnuson J."/>
            <person name="Spatafora J.W."/>
            <person name="Nagy L.G."/>
            <person name="Henrissat B."/>
            <person name="Grigoriev I.V."/>
            <person name="Yang Z.L."/>
            <person name="Xu J."/>
            <person name="Martin F.M."/>
        </authorList>
    </citation>
    <scope>NUCLEOTIDE SEQUENCE</scope>
    <source>
        <strain evidence="1">ATCC 28755</strain>
    </source>
</reference>
<proteinExistence type="predicted"/>
<keyword evidence="2" id="KW-1185">Reference proteome</keyword>
<gene>
    <name evidence="1" type="ORF">BJ138DRAFT_1211617</name>
</gene>
<accession>A0ACB8A345</accession>
<evidence type="ECO:0000313" key="2">
    <source>
        <dbReference type="Proteomes" id="UP000790377"/>
    </source>
</evidence>
<dbReference type="Proteomes" id="UP000790377">
    <property type="component" value="Unassembled WGS sequence"/>
</dbReference>
<organism evidence="1 2">
    <name type="scientific">Hygrophoropsis aurantiaca</name>
    <dbReference type="NCBI Taxonomy" id="72124"/>
    <lineage>
        <taxon>Eukaryota</taxon>
        <taxon>Fungi</taxon>
        <taxon>Dikarya</taxon>
        <taxon>Basidiomycota</taxon>
        <taxon>Agaricomycotina</taxon>
        <taxon>Agaricomycetes</taxon>
        <taxon>Agaricomycetidae</taxon>
        <taxon>Boletales</taxon>
        <taxon>Coniophorineae</taxon>
        <taxon>Hygrophoropsidaceae</taxon>
        <taxon>Hygrophoropsis</taxon>
    </lineage>
</organism>
<name>A0ACB8A345_9AGAM</name>
<sequence>SEGLGTAIDNDDQILHIQLGAKQAPQSLAAVEDVHAADRAFRSFRIKLANYLNIALPRNNIELPNGQHIKLVLADMLSWWWCCCGNTNGDVVMATRGCGVDDSGARGIGWAKQCEEPKKRGGPRVAMSSAADHGWL</sequence>
<protein>
    <submittedName>
        <fullName evidence="1">Uncharacterized protein</fullName>
    </submittedName>
</protein>
<comment type="caution">
    <text evidence="1">The sequence shown here is derived from an EMBL/GenBank/DDBJ whole genome shotgun (WGS) entry which is preliminary data.</text>
</comment>